<name>A0A151PEB6_ALLMI</name>
<dbReference type="EC" id="2.7.11.1" evidence="2"/>
<keyword evidence="9 20" id="KW-0067">ATP-binding</keyword>
<keyword evidence="4" id="KW-0597">Phosphoprotein</keyword>
<dbReference type="GO" id="GO:0110031">
    <property type="term" value="P:negative regulation of G2/MI transition of meiotic cell cycle"/>
    <property type="evidence" value="ECO:0007669"/>
    <property type="project" value="TreeGrafter"/>
</dbReference>
<dbReference type="InterPro" id="IPR000719">
    <property type="entry name" value="Prot_kinase_dom"/>
</dbReference>
<dbReference type="STRING" id="8496.A0A151PEB6"/>
<gene>
    <name evidence="23" type="primary">PKMYT1</name>
    <name evidence="23" type="ORF">Y1Q_0005388</name>
</gene>
<evidence type="ECO:0000256" key="5">
    <source>
        <dbReference type="ARBA" id="ARBA00022679"/>
    </source>
</evidence>
<comment type="subcellular location">
    <subcellularLocation>
        <location evidence="1">Golgi apparatus membrane</location>
        <topology evidence="1">Peripheral membrane protein</topology>
    </subcellularLocation>
</comment>
<comment type="catalytic activity">
    <reaction evidence="15">
        <text>L-threonyl-[protein] + ATP = O-phospho-L-threonyl-[protein] + ADP + H(+)</text>
        <dbReference type="Rhea" id="RHEA:46608"/>
        <dbReference type="Rhea" id="RHEA-COMP:11060"/>
        <dbReference type="Rhea" id="RHEA-COMP:11605"/>
        <dbReference type="ChEBI" id="CHEBI:15378"/>
        <dbReference type="ChEBI" id="CHEBI:30013"/>
        <dbReference type="ChEBI" id="CHEBI:30616"/>
        <dbReference type="ChEBI" id="CHEBI:61977"/>
        <dbReference type="ChEBI" id="CHEBI:456216"/>
        <dbReference type="EC" id="2.7.11.1"/>
    </reaction>
</comment>
<keyword evidence="3" id="KW-0723">Serine/threonine-protein kinase</keyword>
<accession>A0A151PEB6</accession>
<evidence type="ECO:0000256" key="3">
    <source>
        <dbReference type="ARBA" id="ARBA00022527"/>
    </source>
</evidence>
<evidence type="ECO:0000256" key="13">
    <source>
        <dbReference type="ARBA" id="ARBA00023306"/>
    </source>
</evidence>
<evidence type="ECO:0000256" key="11">
    <source>
        <dbReference type="ARBA" id="ARBA00023034"/>
    </source>
</evidence>
<dbReference type="FunFam" id="1.10.510.10:FF:000315">
    <property type="entry name" value="membrane-associated tyrosine- and threonine-specific cdc2-inhibitory kinase"/>
    <property type="match status" value="1"/>
</dbReference>
<dbReference type="InterPro" id="IPR017441">
    <property type="entry name" value="Protein_kinase_ATP_BS"/>
</dbReference>
<dbReference type="EMBL" id="AKHW03000444">
    <property type="protein sequence ID" value="KYO47319.1"/>
    <property type="molecule type" value="Genomic_DNA"/>
</dbReference>
<keyword evidence="13" id="KW-0131">Cell cycle</keyword>
<dbReference type="InterPro" id="IPR011009">
    <property type="entry name" value="Kinase-like_dom_sf"/>
</dbReference>
<dbReference type="GO" id="GO:0005524">
    <property type="term" value="F:ATP binding"/>
    <property type="evidence" value="ECO:0007669"/>
    <property type="project" value="UniProtKB-UniRule"/>
</dbReference>
<keyword evidence="6" id="KW-0479">Metal-binding</keyword>
<evidence type="ECO:0000256" key="19">
    <source>
        <dbReference type="ARBA" id="ARBA00084081"/>
    </source>
</evidence>
<evidence type="ECO:0000256" key="18">
    <source>
        <dbReference type="ARBA" id="ARBA00074601"/>
    </source>
</evidence>
<protein>
    <recommendedName>
        <fullName evidence="18">Membrane-associated tyrosine- and threonine-specific cdc2-inhibitory kinase</fullName>
        <ecNumber evidence="2">2.7.11.1</ecNumber>
    </recommendedName>
    <alternativeName>
        <fullName evidence="19">Myt1 kinase</fullName>
    </alternativeName>
</protein>
<dbReference type="CDD" id="cd14050">
    <property type="entry name" value="PKc_Myt1"/>
    <property type="match status" value="1"/>
</dbReference>
<comment type="caution">
    <text evidence="23">The sequence shown here is derived from an EMBL/GenBank/DDBJ whole genome shotgun (WGS) entry which is preliminary data.</text>
</comment>
<evidence type="ECO:0000256" key="6">
    <source>
        <dbReference type="ARBA" id="ARBA00022723"/>
    </source>
</evidence>
<feature type="compositionally biased region" description="Acidic residues" evidence="21">
    <location>
        <begin position="423"/>
        <end position="432"/>
    </location>
</feature>
<dbReference type="GO" id="GO:0046872">
    <property type="term" value="F:metal ion binding"/>
    <property type="evidence" value="ECO:0007669"/>
    <property type="project" value="UniProtKB-KW"/>
</dbReference>
<dbReference type="SMART" id="SM00220">
    <property type="entry name" value="S_TKc"/>
    <property type="match status" value="1"/>
</dbReference>
<dbReference type="OrthoDB" id="5337378at2759"/>
<evidence type="ECO:0000313" key="23">
    <source>
        <dbReference type="EMBL" id="KYO47319.1"/>
    </source>
</evidence>
<evidence type="ECO:0000256" key="8">
    <source>
        <dbReference type="ARBA" id="ARBA00022777"/>
    </source>
</evidence>
<dbReference type="GO" id="GO:0004674">
    <property type="term" value="F:protein serine/threonine kinase activity"/>
    <property type="evidence" value="ECO:0007669"/>
    <property type="project" value="UniProtKB-KW"/>
</dbReference>
<dbReference type="FunFam" id="3.30.200.20:FF:000280">
    <property type="entry name" value="membrane-associated tyrosine- and threonine-specific cdc2-inhibitory kinase"/>
    <property type="match status" value="1"/>
</dbReference>
<feature type="region of interest" description="Disordered" evidence="21">
    <location>
        <begin position="448"/>
        <end position="554"/>
    </location>
</feature>
<dbReference type="RefSeq" id="XP_019351028.1">
    <property type="nucleotide sequence ID" value="XM_019495483.2"/>
</dbReference>
<evidence type="ECO:0000256" key="15">
    <source>
        <dbReference type="ARBA" id="ARBA00047899"/>
    </source>
</evidence>
<keyword evidence="11" id="KW-0333">Golgi apparatus</keyword>
<dbReference type="eggNOG" id="KOG0601">
    <property type="taxonomic scope" value="Eukaryota"/>
</dbReference>
<keyword evidence="10" id="KW-0460">Magnesium</keyword>
<evidence type="ECO:0000256" key="7">
    <source>
        <dbReference type="ARBA" id="ARBA00022741"/>
    </source>
</evidence>
<dbReference type="InterPro" id="IPR008271">
    <property type="entry name" value="Ser/Thr_kinase_AS"/>
</dbReference>
<dbReference type="GeneID" id="102573832"/>
<keyword evidence="7 20" id="KW-0547">Nucleotide-binding</keyword>
<dbReference type="CTD" id="9088"/>
<feature type="region of interest" description="Disordered" evidence="21">
    <location>
        <begin position="27"/>
        <end position="56"/>
    </location>
</feature>
<dbReference type="InterPro" id="IPR050339">
    <property type="entry name" value="CC_SR_Kinase"/>
</dbReference>
<evidence type="ECO:0000256" key="1">
    <source>
        <dbReference type="ARBA" id="ARBA00004395"/>
    </source>
</evidence>
<comment type="catalytic activity">
    <reaction evidence="16">
        <text>L-seryl-[protein] + ATP = O-phospho-L-seryl-[protein] + ADP + H(+)</text>
        <dbReference type="Rhea" id="RHEA:17989"/>
        <dbReference type="Rhea" id="RHEA-COMP:9863"/>
        <dbReference type="Rhea" id="RHEA-COMP:11604"/>
        <dbReference type="ChEBI" id="CHEBI:15378"/>
        <dbReference type="ChEBI" id="CHEBI:29999"/>
        <dbReference type="ChEBI" id="CHEBI:30616"/>
        <dbReference type="ChEBI" id="CHEBI:83421"/>
        <dbReference type="ChEBI" id="CHEBI:456216"/>
        <dbReference type="EC" id="2.7.11.1"/>
    </reaction>
</comment>
<dbReference type="PROSITE" id="PS00108">
    <property type="entry name" value="PROTEIN_KINASE_ST"/>
    <property type="match status" value="1"/>
</dbReference>
<dbReference type="RefSeq" id="XP_019351035.1">
    <property type="nucleotide sequence ID" value="XM_019495490.2"/>
</dbReference>
<evidence type="ECO:0000256" key="20">
    <source>
        <dbReference type="PROSITE-ProRule" id="PRU10141"/>
    </source>
</evidence>
<dbReference type="Proteomes" id="UP000050525">
    <property type="component" value="Unassembled WGS sequence"/>
</dbReference>
<evidence type="ECO:0000256" key="9">
    <source>
        <dbReference type="ARBA" id="ARBA00022840"/>
    </source>
</evidence>
<dbReference type="Gene3D" id="3.30.200.20">
    <property type="entry name" value="Phosphorylase Kinase, domain 1"/>
    <property type="match status" value="1"/>
</dbReference>
<dbReference type="SUPFAM" id="SSF56112">
    <property type="entry name" value="Protein kinase-like (PK-like)"/>
    <property type="match status" value="1"/>
</dbReference>
<comment type="function">
    <text evidence="17">Acts as a negative regulator of entry into mitosis (G2 to M transition) by phosphorylation of the CDK1 kinase specifically when CDK1 is complexed to cyclins. Mediates phosphorylation of CDK1 predominantly on 'Thr-14'. Also involved in Golgi fragmentation. May be involved in phosphorylation of CDK1 on 'Tyr-15' to a lesser degree, however tyrosine kinase activity is unclear and may be indirect.</text>
</comment>
<dbReference type="Pfam" id="PF00069">
    <property type="entry name" value="Pkinase"/>
    <property type="match status" value="1"/>
</dbReference>
<evidence type="ECO:0000256" key="12">
    <source>
        <dbReference type="ARBA" id="ARBA00023136"/>
    </source>
</evidence>
<evidence type="ECO:0000313" key="24">
    <source>
        <dbReference type="Proteomes" id="UP000050525"/>
    </source>
</evidence>
<feature type="domain" description="Protein kinase" evidence="22">
    <location>
        <begin position="107"/>
        <end position="356"/>
    </location>
</feature>
<dbReference type="PROSITE" id="PS00107">
    <property type="entry name" value="PROTEIN_KINASE_ATP"/>
    <property type="match status" value="1"/>
</dbReference>
<keyword evidence="8 23" id="KW-0418">Kinase</keyword>
<reference evidence="23 24" key="1">
    <citation type="journal article" date="2012" name="Genome Biol.">
        <title>Sequencing three crocodilian genomes to illuminate the evolution of archosaurs and amniotes.</title>
        <authorList>
            <person name="St John J.A."/>
            <person name="Braun E.L."/>
            <person name="Isberg S.R."/>
            <person name="Miles L.G."/>
            <person name="Chong A.Y."/>
            <person name="Gongora J."/>
            <person name="Dalzell P."/>
            <person name="Moran C."/>
            <person name="Bed'hom B."/>
            <person name="Abzhanov A."/>
            <person name="Burgess S.C."/>
            <person name="Cooksey A.M."/>
            <person name="Castoe T.A."/>
            <person name="Crawford N.G."/>
            <person name="Densmore L.D."/>
            <person name="Drew J.C."/>
            <person name="Edwards S.V."/>
            <person name="Faircloth B.C."/>
            <person name="Fujita M.K."/>
            <person name="Greenwold M.J."/>
            <person name="Hoffmann F.G."/>
            <person name="Howard J.M."/>
            <person name="Iguchi T."/>
            <person name="Janes D.E."/>
            <person name="Khan S.Y."/>
            <person name="Kohno S."/>
            <person name="de Koning A.J."/>
            <person name="Lance S.L."/>
            <person name="McCarthy F.M."/>
            <person name="McCormack J.E."/>
            <person name="Merchant M.E."/>
            <person name="Peterson D.G."/>
            <person name="Pollock D.D."/>
            <person name="Pourmand N."/>
            <person name="Raney B.J."/>
            <person name="Roessler K.A."/>
            <person name="Sanford J.R."/>
            <person name="Sawyer R.H."/>
            <person name="Schmidt C.J."/>
            <person name="Triplett E.W."/>
            <person name="Tuberville T.D."/>
            <person name="Venegas-Anaya M."/>
            <person name="Howard J.T."/>
            <person name="Jarvis E.D."/>
            <person name="Guillette L.J.Jr."/>
            <person name="Glenn T.C."/>
            <person name="Green R.E."/>
            <person name="Ray D.A."/>
        </authorList>
    </citation>
    <scope>NUCLEOTIDE SEQUENCE [LARGE SCALE GENOMIC DNA]</scope>
    <source>
        <strain evidence="23">KSC_2009_1</strain>
    </source>
</reference>
<evidence type="ECO:0000256" key="21">
    <source>
        <dbReference type="SAM" id="MobiDB-lite"/>
    </source>
</evidence>
<evidence type="ECO:0000256" key="17">
    <source>
        <dbReference type="ARBA" id="ARBA00056966"/>
    </source>
</evidence>
<keyword evidence="5" id="KW-0808">Transferase</keyword>
<organism evidence="23 24">
    <name type="scientific">Alligator mississippiensis</name>
    <name type="common">American alligator</name>
    <dbReference type="NCBI Taxonomy" id="8496"/>
    <lineage>
        <taxon>Eukaryota</taxon>
        <taxon>Metazoa</taxon>
        <taxon>Chordata</taxon>
        <taxon>Craniata</taxon>
        <taxon>Vertebrata</taxon>
        <taxon>Euteleostomi</taxon>
        <taxon>Archelosauria</taxon>
        <taxon>Archosauria</taxon>
        <taxon>Crocodylia</taxon>
        <taxon>Alligatoridae</taxon>
        <taxon>Alligatorinae</taxon>
        <taxon>Alligator</taxon>
    </lineage>
</organism>
<evidence type="ECO:0000256" key="10">
    <source>
        <dbReference type="ARBA" id="ARBA00022842"/>
    </source>
</evidence>
<feature type="compositionally biased region" description="Low complexity" evidence="21">
    <location>
        <begin position="456"/>
        <end position="475"/>
    </location>
</feature>
<dbReference type="GO" id="GO:0051321">
    <property type="term" value="P:meiotic cell cycle"/>
    <property type="evidence" value="ECO:0007669"/>
    <property type="project" value="TreeGrafter"/>
</dbReference>
<keyword evidence="24" id="KW-1185">Reference proteome</keyword>
<dbReference type="AlphaFoldDB" id="A0A151PEB6"/>
<feature type="region of interest" description="Disordered" evidence="21">
    <location>
        <begin position="1"/>
        <end position="20"/>
    </location>
</feature>
<dbReference type="PANTHER" id="PTHR11042:SF183">
    <property type="entry name" value="MEMBRANE-ASSOCIATED TYROSINE- AND THREONINE-SPECIFIC CDC2-INHIBITORY KINASE"/>
    <property type="match status" value="1"/>
</dbReference>
<proteinExistence type="inferred from homology"/>
<keyword evidence="12" id="KW-0472">Membrane</keyword>
<evidence type="ECO:0000256" key="14">
    <source>
        <dbReference type="ARBA" id="ARBA00037982"/>
    </source>
</evidence>
<dbReference type="Gene3D" id="1.10.510.10">
    <property type="entry name" value="Transferase(Phosphotransferase) domain 1"/>
    <property type="match status" value="1"/>
</dbReference>
<evidence type="ECO:0000256" key="4">
    <source>
        <dbReference type="ARBA" id="ARBA00022553"/>
    </source>
</evidence>
<evidence type="ECO:0000256" key="2">
    <source>
        <dbReference type="ARBA" id="ARBA00012513"/>
    </source>
</evidence>
<feature type="binding site" evidence="20">
    <location>
        <position position="136"/>
    </location>
    <ligand>
        <name>ATP</name>
        <dbReference type="ChEBI" id="CHEBI:30616"/>
    </ligand>
</feature>
<feature type="compositionally biased region" description="Low complexity" evidence="21">
    <location>
        <begin position="413"/>
        <end position="422"/>
    </location>
</feature>
<evidence type="ECO:0000256" key="16">
    <source>
        <dbReference type="ARBA" id="ARBA00048679"/>
    </source>
</evidence>
<feature type="region of interest" description="Disordered" evidence="21">
    <location>
        <begin position="403"/>
        <end position="434"/>
    </location>
</feature>
<feature type="compositionally biased region" description="Acidic residues" evidence="21">
    <location>
        <begin position="518"/>
        <end position="530"/>
    </location>
</feature>
<comment type="similarity">
    <text evidence="14">Belongs to the protein kinase superfamily. Ser/Thr protein kinase family. GCN2 subfamily.</text>
</comment>
<feature type="compositionally biased region" description="Low complexity" evidence="21">
    <location>
        <begin position="496"/>
        <end position="509"/>
    </location>
</feature>
<sequence length="554" mass="60482">MPVPPDEAGPEPRLSRTPLPVPAFFREAEGSFSAKRPQRASGYSLPSRPRHKVPPTVSRVFPGCQPQPWSQPRARLVWCRGAPGQAAPPADLLYDPAKRESFLRQCFQVLGHLGRGSFGEVYKVRSRADGRLYAVKRSVEPFRGAADRHRKLAEARRHGRVGRHPNCLGLARAWEERGQLYLQTELCPGSLLQHCEARGQPPPERRVRAWLWDLLRALQHVRVCGLVHLDVKPANVFLTARGVCKLGDFGLALELGQAEPGEAQEGDPRYMAPELLCGDYSPAADVFSLGMTILEVACNLELPTGGEAWQQLRQGYLPPEFTAGLSLELQALLAAMLEPDPRLRPSAETLLESDLMRCTGRWRRLALLAEAGLEWGAVLLQGLMSLLWGVCLALCSLAHWRQGPPTTPPRSPLLPAYGSFSSDWEEDEDDEGGTGSLALEVFQLSGSSRDSSLQDRAPSAPRLSLPLSLGSTSTPRQTPGGRKQRTPVLQGSPNLSCICPESSCGSSSSPARARTLGSEDEEAGVGEDEDPSPRSSFEPRSLLSLFEDAAPEQN</sequence>
<dbReference type="PROSITE" id="PS50011">
    <property type="entry name" value="PROTEIN_KINASE_DOM"/>
    <property type="match status" value="1"/>
</dbReference>
<dbReference type="KEGG" id="amj:102573832"/>
<dbReference type="GO" id="GO:0005634">
    <property type="term" value="C:nucleus"/>
    <property type="evidence" value="ECO:0007669"/>
    <property type="project" value="TreeGrafter"/>
</dbReference>
<dbReference type="GO" id="GO:0000139">
    <property type="term" value="C:Golgi membrane"/>
    <property type="evidence" value="ECO:0007669"/>
    <property type="project" value="UniProtKB-SubCell"/>
</dbReference>
<dbReference type="PANTHER" id="PTHR11042">
    <property type="entry name" value="EUKARYOTIC TRANSLATION INITIATION FACTOR 2-ALPHA KINASE EIF2-ALPHA KINASE -RELATED"/>
    <property type="match status" value="1"/>
</dbReference>
<evidence type="ECO:0000259" key="22">
    <source>
        <dbReference type="PROSITE" id="PS50011"/>
    </source>
</evidence>